<name>A0ABD3C7C5_9LAMI</name>
<accession>A0ABD3C7C5</accession>
<dbReference type="SUPFAM" id="SSF54001">
    <property type="entry name" value="Cysteine proteinases"/>
    <property type="match status" value="1"/>
</dbReference>
<evidence type="ECO:0000313" key="3">
    <source>
        <dbReference type="Proteomes" id="UP001632038"/>
    </source>
</evidence>
<dbReference type="InterPro" id="IPR000668">
    <property type="entry name" value="Peptidase_C1A_C"/>
</dbReference>
<protein>
    <recommendedName>
        <fullName evidence="1">Peptidase C1A papain C-terminal domain-containing protein</fullName>
    </recommendedName>
</protein>
<reference evidence="3" key="1">
    <citation type="journal article" date="2024" name="IScience">
        <title>Strigolactones Initiate the Formation of Haustorium-like Structures in Castilleja.</title>
        <authorList>
            <person name="Buerger M."/>
            <person name="Peterson D."/>
            <person name="Chory J."/>
        </authorList>
    </citation>
    <scope>NUCLEOTIDE SEQUENCE [LARGE SCALE GENOMIC DNA]</scope>
</reference>
<sequence length="274" mass="31695">MQMNSFPNLDYMKQATFCWPRDRPNHVLGIRNQGSTESSYAFSVVNTIYANLFPMLQDRSCLGVSLLGLSPSEASEGSAQELIDFLHLTNLPKGRARGDEPDERGWDNNFPGAFNYVKKWGLFRECQYRFEGKYQKDIKRVTYHPEWKISIAEFTQINENDYGAVVHQLTRQPLTGAIKMAKSLCNWRYEDGIYQGLTDEERRSTCPAKLAITLIGYGVEENNQDYYWVQSSSPDTSDFIKVRRDLISKIYYPTGSRIEQMRESVFDELRKPTN</sequence>
<comment type="caution">
    <text evidence="2">The sequence shown here is derived from an EMBL/GenBank/DDBJ whole genome shotgun (WGS) entry which is preliminary data.</text>
</comment>
<dbReference type="SMART" id="SM00645">
    <property type="entry name" value="Pept_C1"/>
    <property type="match status" value="1"/>
</dbReference>
<dbReference type="Gene3D" id="3.90.70.10">
    <property type="entry name" value="Cysteine proteinases"/>
    <property type="match status" value="1"/>
</dbReference>
<proteinExistence type="predicted"/>
<gene>
    <name evidence="2" type="ORF">CASFOL_030685</name>
</gene>
<dbReference type="Proteomes" id="UP001632038">
    <property type="component" value="Unassembled WGS sequence"/>
</dbReference>
<organism evidence="2 3">
    <name type="scientific">Castilleja foliolosa</name>
    <dbReference type="NCBI Taxonomy" id="1961234"/>
    <lineage>
        <taxon>Eukaryota</taxon>
        <taxon>Viridiplantae</taxon>
        <taxon>Streptophyta</taxon>
        <taxon>Embryophyta</taxon>
        <taxon>Tracheophyta</taxon>
        <taxon>Spermatophyta</taxon>
        <taxon>Magnoliopsida</taxon>
        <taxon>eudicotyledons</taxon>
        <taxon>Gunneridae</taxon>
        <taxon>Pentapetalae</taxon>
        <taxon>asterids</taxon>
        <taxon>lamiids</taxon>
        <taxon>Lamiales</taxon>
        <taxon>Orobanchaceae</taxon>
        <taxon>Pedicularideae</taxon>
        <taxon>Castillejinae</taxon>
        <taxon>Castilleja</taxon>
    </lineage>
</organism>
<feature type="domain" description="Peptidase C1A papain C-terminal" evidence="1">
    <location>
        <begin position="14"/>
        <end position="254"/>
    </location>
</feature>
<dbReference type="InterPro" id="IPR038765">
    <property type="entry name" value="Papain-like_cys_pep_sf"/>
</dbReference>
<dbReference type="Pfam" id="PF00112">
    <property type="entry name" value="Peptidase_C1"/>
    <property type="match status" value="1"/>
</dbReference>
<keyword evidence="3" id="KW-1185">Reference proteome</keyword>
<dbReference type="EMBL" id="JAVIJP010000052">
    <property type="protein sequence ID" value="KAL3625231.1"/>
    <property type="molecule type" value="Genomic_DNA"/>
</dbReference>
<evidence type="ECO:0000259" key="1">
    <source>
        <dbReference type="SMART" id="SM00645"/>
    </source>
</evidence>
<evidence type="ECO:0000313" key="2">
    <source>
        <dbReference type="EMBL" id="KAL3625231.1"/>
    </source>
</evidence>
<dbReference type="AlphaFoldDB" id="A0ABD3C7C5"/>